<sequence length="312" mass="35160">MKTIEQELSRIDLNLLVSLSVLLKERNVTRAASALYISQPAMSRILGKLRDVFHDPLFYRESSGLVPTQKAIELEGAISEVLSNIKDIVDSSSFSPKNCEHTFAISAPPLMSELICGKLSIALFNQAPKASLVEYPPTKNPTQQLVERTIDFTLHLEKPTNEVDFLCTELGKIYPVFYACRQHPLTGKDSVTLEDCLNYRFVDLNLDIRSMSATHNPVDQYLESQGICRDVVFKSGQLSTLIKVMKETPTILVSSNLLGQVSDELIPIPLTHQSIDLDLNVYLIEHKRTLNSQAHQWFRELALEQTKSILNY</sequence>
<evidence type="ECO:0000313" key="2">
    <source>
        <dbReference type="Proteomes" id="UP001354073"/>
    </source>
</evidence>
<proteinExistence type="predicted"/>
<gene>
    <name evidence="1" type="ORF">REH74_026375</name>
</gene>
<accession>A0ACC7RJ54</accession>
<organism evidence="1 2">
    <name type="scientific">Vibrio campbellii</name>
    <dbReference type="NCBI Taxonomy" id="680"/>
    <lineage>
        <taxon>Bacteria</taxon>
        <taxon>Pseudomonadati</taxon>
        <taxon>Pseudomonadota</taxon>
        <taxon>Gammaproteobacteria</taxon>
        <taxon>Vibrionales</taxon>
        <taxon>Vibrionaceae</taxon>
        <taxon>Vibrio</taxon>
    </lineage>
</organism>
<reference evidence="1" key="1">
    <citation type="submission" date="2024-11" db="EMBL/GenBank/DDBJ databases">
        <title>Identification of new Vibrio campbellii strains harboring the pVA1 plasmid isolated from Penaeus vannamei postlarvae affected by outbreaks of acute hepatopancreatic necrosis disease (AHPND) in Mexico.</title>
        <authorList>
            <person name="Gomez-Gil B."/>
            <person name="Enciso-Ibarra J."/>
        </authorList>
    </citation>
    <scope>NUCLEOTIDE SEQUENCE</scope>
    <source>
        <strain evidence="1">M270204</strain>
    </source>
</reference>
<evidence type="ECO:0000313" key="1">
    <source>
        <dbReference type="EMBL" id="MGI1901048.1"/>
    </source>
</evidence>
<dbReference type="EMBL" id="JAVHXJ020000302">
    <property type="protein sequence ID" value="MGI1901048.1"/>
    <property type="molecule type" value="Genomic_DNA"/>
</dbReference>
<protein>
    <submittedName>
        <fullName evidence="1">LysR substrate-binding domain-containing protein</fullName>
    </submittedName>
</protein>
<name>A0ACC7RJ54_9VIBR</name>
<dbReference type="Proteomes" id="UP001354073">
    <property type="component" value="Unassembled WGS sequence"/>
</dbReference>
<comment type="caution">
    <text evidence="1">The sequence shown here is derived from an EMBL/GenBank/DDBJ whole genome shotgun (WGS) entry which is preliminary data.</text>
</comment>